<dbReference type="PANTHER" id="PTHR23254:SF17">
    <property type="entry name" value="MIF4G DOMAIN-CONTAINING PROTEIN"/>
    <property type="match status" value="1"/>
</dbReference>
<sequence length="98" mass="11127">MGEPDGEEYKIQFSDAETQQLLKPTLKDPCAVELQIVANVIVAHSLQDRMFSKEAGHMYYAVIQAESKHAGHSVFRHGLLNQLQQEYQAQEQLRTCLP</sequence>
<evidence type="ECO:0000313" key="4">
    <source>
        <dbReference type="Proteomes" id="UP000052978"/>
    </source>
</evidence>
<dbReference type="GO" id="GO:0005634">
    <property type="term" value="C:nucleus"/>
    <property type="evidence" value="ECO:0007669"/>
    <property type="project" value="UniProtKB-SubCell"/>
</dbReference>
<dbReference type="AlphaFoldDB" id="S7MDY1"/>
<proteinExistence type="predicted"/>
<gene>
    <name evidence="3" type="ORF">D623_10005903</name>
</gene>
<accession>S7MDY1</accession>
<dbReference type="InterPro" id="IPR016024">
    <property type="entry name" value="ARM-type_fold"/>
</dbReference>
<organism evidence="3 4">
    <name type="scientific">Myotis brandtii</name>
    <name type="common">Brandt's bat</name>
    <dbReference type="NCBI Taxonomy" id="109478"/>
    <lineage>
        <taxon>Eukaryota</taxon>
        <taxon>Metazoa</taxon>
        <taxon>Chordata</taxon>
        <taxon>Craniata</taxon>
        <taxon>Vertebrata</taxon>
        <taxon>Euteleostomi</taxon>
        <taxon>Mammalia</taxon>
        <taxon>Eutheria</taxon>
        <taxon>Laurasiatheria</taxon>
        <taxon>Chiroptera</taxon>
        <taxon>Yangochiroptera</taxon>
        <taxon>Vespertilionidae</taxon>
        <taxon>Myotis</taxon>
    </lineage>
</organism>
<dbReference type="GO" id="GO:0005829">
    <property type="term" value="C:cytosol"/>
    <property type="evidence" value="ECO:0007669"/>
    <property type="project" value="TreeGrafter"/>
</dbReference>
<protein>
    <submittedName>
        <fullName evidence="3">MIF4G domain-containing protein</fullName>
    </submittedName>
</protein>
<dbReference type="SUPFAM" id="SSF48371">
    <property type="entry name" value="ARM repeat"/>
    <property type="match status" value="1"/>
</dbReference>
<keyword evidence="4" id="KW-1185">Reference proteome</keyword>
<dbReference type="InterPro" id="IPR051367">
    <property type="entry name" value="mRNA_TranslReg/HistoneTransl"/>
</dbReference>
<evidence type="ECO:0000313" key="3">
    <source>
        <dbReference type="EMBL" id="EPQ01876.1"/>
    </source>
</evidence>
<dbReference type="EMBL" id="KE161108">
    <property type="protein sequence ID" value="EPQ01876.1"/>
    <property type="molecule type" value="Genomic_DNA"/>
</dbReference>
<evidence type="ECO:0000256" key="2">
    <source>
        <dbReference type="ARBA" id="ARBA00023242"/>
    </source>
</evidence>
<reference evidence="3 4" key="1">
    <citation type="journal article" date="2013" name="Nat. Commun.">
        <title>Genome analysis reveals insights into physiology and longevity of the Brandt's bat Myotis brandtii.</title>
        <authorList>
            <person name="Seim I."/>
            <person name="Fang X."/>
            <person name="Xiong Z."/>
            <person name="Lobanov A.V."/>
            <person name="Huang Z."/>
            <person name="Ma S."/>
            <person name="Feng Y."/>
            <person name="Turanov A.A."/>
            <person name="Zhu Y."/>
            <person name="Lenz T.L."/>
            <person name="Gerashchenko M.V."/>
            <person name="Fan D."/>
            <person name="Hee Yim S."/>
            <person name="Yao X."/>
            <person name="Jordan D."/>
            <person name="Xiong Y."/>
            <person name="Ma Y."/>
            <person name="Lyapunov A.N."/>
            <person name="Chen G."/>
            <person name="Kulakova O.I."/>
            <person name="Sun Y."/>
            <person name="Lee S.G."/>
            <person name="Bronson R.T."/>
            <person name="Moskalev A.A."/>
            <person name="Sunyaev S.R."/>
            <person name="Zhang G."/>
            <person name="Krogh A."/>
            <person name="Wang J."/>
            <person name="Gladyshev V.N."/>
        </authorList>
    </citation>
    <scope>NUCLEOTIDE SEQUENCE [LARGE SCALE GENOMIC DNA]</scope>
</reference>
<keyword evidence="2" id="KW-0539">Nucleus</keyword>
<name>S7MDY1_MYOBR</name>
<comment type="subcellular location">
    <subcellularLocation>
        <location evidence="1">Nucleus</location>
    </subcellularLocation>
</comment>
<dbReference type="GO" id="GO:0008494">
    <property type="term" value="F:translation activator activity"/>
    <property type="evidence" value="ECO:0007669"/>
    <property type="project" value="TreeGrafter"/>
</dbReference>
<evidence type="ECO:0000256" key="1">
    <source>
        <dbReference type="ARBA" id="ARBA00004123"/>
    </source>
</evidence>
<dbReference type="Gene3D" id="1.25.40.180">
    <property type="match status" value="1"/>
</dbReference>
<dbReference type="Proteomes" id="UP000052978">
    <property type="component" value="Unassembled WGS sequence"/>
</dbReference>
<dbReference type="GO" id="GO:0006446">
    <property type="term" value="P:regulation of translational initiation"/>
    <property type="evidence" value="ECO:0007669"/>
    <property type="project" value="TreeGrafter"/>
</dbReference>
<dbReference type="PANTHER" id="PTHR23254">
    <property type="entry name" value="EIF4G DOMAIN PROTEIN"/>
    <property type="match status" value="1"/>
</dbReference>